<dbReference type="Gene3D" id="1.20.1250.20">
    <property type="entry name" value="MFS general substrate transporter like domains"/>
    <property type="match status" value="1"/>
</dbReference>
<dbReference type="SUPFAM" id="SSF117281">
    <property type="entry name" value="Kelch motif"/>
    <property type="match status" value="1"/>
</dbReference>
<reference evidence="5" key="1">
    <citation type="journal article" date="2023" name="Mol. Phylogenet. Evol.">
        <title>Genome-scale phylogeny and comparative genomics of the fungal order Sordariales.</title>
        <authorList>
            <person name="Hensen N."/>
            <person name="Bonometti L."/>
            <person name="Westerberg I."/>
            <person name="Brannstrom I.O."/>
            <person name="Guillou S."/>
            <person name="Cros-Aarteil S."/>
            <person name="Calhoun S."/>
            <person name="Haridas S."/>
            <person name="Kuo A."/>
            <person name="Mondo S."/>
            <person name="Pangilinan J."/>
            <person name="Riley R."/>
            <person name="LaButti K."/>
            <person name="Andreopoulos B."/>
            <person name="Lipzen A."/>
            <person name="Chen C."/>
            <person name="Yan M."/>
            <person name="Daum C."/>
            <person name="Ng V."/>
            <person name="Clum A."/>
            <person name="Steindorff A."/>
            <person name="Ohm R.A."/>
            <person name="Martin F."/>
            <person name="Silar P."/>
            <person name="Natvig D.O."/>
            <person name="Lalanne C."/>
            <person name="Gautier V."/>
            <person name="Ament-Velasquez S.L."/>
            <person name="Kruys A."/>
            <person name="Hutchinson M.I."/>
            <person name="Powell A.J."/>
            <person name="Barry K."/>
            <person name="Miller A.N."/>
            <person name="Grigoriev I.V."/>
            <person name="Debuchy R."/>
            <person name="Gladieux P."/>
            <person name="Hiltunen Thoren M."/>
            <person name="Johannesson H."/>
        </authorList>
    </citation>
    <scope>NUCLEOTIDE SEQUENCE</scope>
    <source>
        <strain evidence="5">CBS 955.72</strain>
    </source>
</reference>
<dbReference type="PANTHER" id="PTHR48022">
    <property type="entry name" value="PLASTIDIC GLUCOSE TRANSPORTER 4"/>
    <property type="match status" value="1"/>
</dbReference>
<dbReference type="SMART" id="SM00612">
    <property type="entry name" value="Kelch"/>
    <property type="match status" value="1"/>
</dbReference>
<dbReference type="InterPro" id="IPR006652">
    <property type="entry name" value="Kelch_1"/>
</dbReference>
<dbReference type="InterPro" id="IPR037293">
    <property type="entry name" value="Gal_Oxidase_central_sf"/>
</dbReference>
<reference evidence="5" key="2">
    <citation type="submission" date="2023-06" db="EMBL/GenBank/DDBJ databases">
        <authorList>
            <consortium name="Lawrence Berkeley National Laboratory"/>
            <person name="Haridas S."/>
            <person name="Hensen N."/>
            <person name="Bonometti L."/>
            <person name="Westerberg I."/>
            <person name="Brannstrom I.O."/>
            <person name="Guillou S."/>
            <person name="Cros-Aarteil S."/>
            <person name="Calhoun S."/>
            <person name="Kuo A."/>
            <person name="Mondo S."/>
            <person name="Pangilinan J."/>
            <person name="Riley R."/>
            <person name="Labutti K."/>
            <person name="Andreopoulos B."/>
            <person name="Lipzen A."/>
            <person name="Chen C."/>
            <person name="Yanf M."/>
            <person name="Daum C."/>
            <person name="Ng V."/>
            <person name="Clum A."/>
            <person name="Steindorff A."/>
            <person name="Ohm R."/>
            <person name="Martin F."/>
            <person name="Silar P."/>
            <person name="Natvig D."/>
            <person name="Lalanne C."/>
            <person name="Gautier V."/>
            <person name="Ament-Velasquez S.L."/>
            <person name="Kruys A."/>
            <person name="Hutchinson M.I."/>
            <person name="Powell A.J."/>
            <person name="Barry K."/>
            <person name="Miller A.N."/>
            <person name="Grigoriev I.V."/>
            <person name="Debuchy R."/>
            <person name="Gladieux P."/>
            <person name="Thoren M.H."/>
            <person name="Johannesson H."/>
        </authorList>
    </citation>
    <scope>NUCLEOTIDE SEQUENCE</scope>
    <source>
        <strain evidence="5">CBS 955.72</strain>
    </source>
</reference>
<name>A0AAJ0HSP3_9PEZI</name>
<dbReference type="AlphaFoldDB" id="A0AAJ0HSP3"/>
<dbReference type="Proteomes" id="UP001275084">
    <property type="component" value="Unassembled WGS sequence"/>
</dbReference>
<evidence type="ECO:0000256" key="2">
    <source>
        <dbReference type="ARBA" id="ARBA00022692"/>
    </source>
</evidence>
<comment type="caution">
    <text evidence="5">The sequence shown here is derived from an EMBL/GenBank/DDBJ whole genome shotgun (WGS) entry which is preliminary data.</text>
</comment>
<keyword evidence="2" id="KW-0812">Transmembrane</keyword>
<sequence length="177" mass="19089">MPVYQSECAHPRIRGFIADLTQQFIGVGFIVSTWVGYGSAHAEGTLAAFQWRFPLAVQAIPAARLAAGIMFFPESPRHPWVRHPPRLPTPRGGIAAAAVGEKIYTFGGEGNPNSEIGVYNETEVYDTVKNTWDQLPVMPLPRHGTSAVAIGGKVFIPGGGLKIGADPVDSFDVYRPC</sequence>
<evidence type="ECO:0000256" key="1">
    <source>
        <dbReference type="ARBA" id="ARBA00004141"/>
    </source>
</evidence>
<evidence type="ECO:0000313" key="6">
    <source>
        <dbReference type="Proteomes" id="UP001275084"/>
    </source>
</evidence>
<evidence type="ECO:0008006" key="7">
    <source>
        <dbReference type="Google" id="ProtNLM"/>
    </source>
</evidence>
<evidence type="ECO:0000256" key="4">
    <source>
        <dbReference type="ARBA" id="ARBA00023136"/>
    </source>
</evidence>
<comment type="subcellular location">
    <subcellularLocation>
        <location evidence="1">Membrane</location>
        <topology evidence="1">Multi-pass membrane protein</topology>
    </subcellularLocation>
</comment>
<dbReference type="Pfam" id="PF00083">
    <property type="entry name" value="Sugar_tr"/>
    <property type="match status" value="1"/>
</dbReference>
<dbReference type="InterPro" id="IPR050360">
    <property type="entry name" value="MFS_Sugar_Transporters"/>
</dbReference>
<keyword evidence="4" id="KW-0472">Membrane</keyword>
<evidence type="ECO:0000313" key="5">
    <source>
        <dbReference type="EMBL" id="KAK3360572.1"/>
    </source>
</evidence>
<keyword evidence="3" id="KW-1133">Transmembrane helix</keyword>
<dbReference type="InterPro" id="IPR036259">
    <property type="entry name" value="MFS_trans_sf"/>
</dbReference>
<dbReference type="GO" id="GO:0016020">
    <property type="term" value="C:membrane"/>
    <property type="evidence" value="ECO:0007669"/>
    <property type="project" value="UniProtKB-SubCell"/>
</dbReference>
<dbReference type="InterPro" id="IPR015915">
    <property type="entry name" value="Kelch-typ_b-propeller"/>
</dbReference>
<dbReference type="PANTHER" id="PTHR48022:SF80">
    <property type="entry name" value="SUGAR TRANSPORTER, PUTATIVE (AFU_ORTHOLOGUE AFUA_3G12170)-RELATED"/>
    <property type="match status" value="1"/>
</dbReference>
<dbReference type="SUPFAM" id="SSF103473">
    <property type="entry name" value="MFS general substrate transporter"/>
    <property type="match status" value="1"/>
</dbReference>
<dbReference type="Gene3D" id="2.130.10.80">
    <property type="entry name" value="Galactose oxidase/kelch, beta-propeller"/>
    <property type="match status" value="1"/>
</dbReference>
<gene>
    <name evidence="5" type="ORF">B0T25DRAFT_602305</name>
</gene>
<protein>
    <recommendedName>
        <fullName evidence="7">Galactose oxidase</fullName>
    </recommendedName>
</protein>
<organism evidence="5 6">
    <name type="scientific">Lasiosphaeria hispida</name>
    <dbReference type="NCBI Taxonomy" id="260671"/>
    <lineage>
        <taxon>Eukaryota</taxon>
        <taxon>Fungi</taxon>
        <taxon>Dikarya</taxon>
        <taxon>Ascomycota</taxon>
        <taxon>Pezizomycotina</taxon>
        <taxon>Sordariomycetes</taxon>
        <taxon>Sordariomycetidae</taxon>
        <taxon>Sordariales</taxon>
        <taxon>Lasiosphaeriaceae</taxon>
        <taxon>Lasiosphaeria</taxon>
    </lineage>
</organism>
<dbReference type="InterPro" id="IPR005828">
    <property type="entry name" value="MFS_sugar_transport-like"/>
</dbReference>
<keyword evidence="6" id="KW-1185">Reference proteome</keyword>
<evidence type="ECO:0000256" key="3">
    <source>
        <dbReference type="ARBA" id="ARBA00022989"/>
    </source>
</evidence>
<dbReference type="GO" id="GO:0005351">
    <property type="term" value="F:carbohydrate:proton symporter activity"/>
    <property type="evidence" value="ECO:0007669"/>
    <property type="project" value="TreeGrafter"/>
</dbReference>
<proteinExistence type="predicted"/>
<accession>A0AAJ0HSP3</accession>
<dbReference type="EMBL" id="JAUIQD010000002">
    <property type="protein sequence ID" value="KAK3360572.1"/>
    <property type="molecule type" value="Genomic_DNA"/>
</dbReference>
<dbReference type="Pfam" id="PF01344">
    <property type="entry name" value="Kelch_1"/>
    <property type="match status" value="1"/>
</dbReference>